<proteinExistence type="predicted"/>
<reference evidence="2 3" key="1">
    <citation type="submission" date="2019-12" db="EMBL/GenBank/DDBJ databases">
        <authorList>
            <person name="Floudas D."/>
            <person name="Bentzer J."/>
            <person name="Ahren D."/>
            <person name="Johansson T."/>
            <person name="Persson P."/>
            <person name="Tunlid A."/>
        </authorList>
    </citation>
    <scope>NUCLEOTIDE SEQUENCE [LARGE SCALE GENOMIC DNA]</scope>
    <source>
        <strain evidence="2 3">CBS 102.39</strain>
    </source>
</reference>
<feature type="compositionally biased region" description="Basic and acidic residues" evidence="1">
    <location>
        <begin position="563"/>
        <end position="572"/>
    </location>
</feature>
<comment type="caution">
    <text evidence="2">The sequence shown here is derived from an EMBL/GenBank/DDBJ whole genome shotgun (WGS) entry which is preliminary data.</text>
</comment>
<feature type="compositionally biased region" description="Low complexity" evidence="1">
    <location>
        <begin position="1029"/>
        <end position="1075"/>
    </location>
</feature>
<feature type="compositionally biased region" description="Polar residues" evidence="1">
    <location>
        <begin position="719"/>
        <end position="728"/>
    </location>
</feature>
<feature type="region of interest" description="Disordered" evidence="1">
    <location>
        <begin position="620"/>
        <end position="752"/>
    </location>
</feature>
<feature type="compositionally biased region" description="Low complexity" evidence="1">
    <location>
        <begin position="831"/>
        <end position="906"/>
    </location>
</feature>
<feature type="compositionally biased region" description="Polar residues" evidence="1">
    <location>
        <begin position="174"/>
        <end position="185"/>
    </location>
</feature>
<feature type="compositionally biased region" description="Polar residues" evidence="1">
    <location>
        <begin position="1344"/>
        <end position="1359"/>
    </location>
</feature>
<feature type="compositionally biased region" description="Acidic residues" evidence="1">
    <location>
        <begin position="1201"/>
        <end position="1212"/>
    </location>
</feature>
<feature type="compositionally biased region" description="Basic and acidic residues" evidence="1">
    <location>
        <begin position="359"/>
        <end position="368"/>
    </location>
</feature>
<feature type="compositionally biased region" description="Low complexity" evidence="1">
    <location>
        <begin position="620"/>
        <end position="643"/>
    </location>
</feature>
<feature type="region of interest" description="Disordered" evidence="1">
    <location>
        <begin position="1241"/>
        <end position="1359"/>
    </location>
</feature>
<accession>A0A8H4VHZ8</accession>
<dbReference type="Proteomes" id="UP000521872">
    <property type="component" value="Unassembled WGS sequence"/>
</dbReference>
<feature type="compositionally biased region" description="Polar residues" evidence="1">
    <location>
        <begin position="996"/>
        <end position="1012"/>
    </location>
</feature>
<feature type="compositionally biased region" description="Polar residues" evidence="1">
    <location>
        <begin position="206"/>
        <end position="216"/>
    </location>
</feature>
<feature type="region of interest" description="Disordered" evidence="1">
    <location>
        <begin position="1"/>
        <end position="20"/>
    </location>
</feature>
<feature type="compositionally biased region" description="Low complexity" evidence="1">
    <location>
        <begin position="452"/>
        <end position="467"/>
    </location>
</feature>
<feature type="compositionally biased region" description="Polar residues" evidence="1">
    <location>
        <begin position="1306"/>
        <end position="1317"/>
    </location>
</feature>
<evidence type="ECO:0000313" key="2">
    <source>
        <dbReference type="EMBL" id="KAF4609958.1"/>
    </source>
</evidence>
<feature type="compositionally biased region" description="Basic and acidic residues" evidence="1">
    <location>
        <begin position="1266"/>
        <end position="1276"/>
    </location>
</feature>
<feature type="region of interest" description="Disordered" evidence="1">
    <location>
        <begin position="831"/>
        <end position="911"/>
    </location>
</feature>
<protein>
    <submittedName>
        <fullName evidence="2">Uncharacterized protein</fullName>
    </submittedName>
</protein>
<gene>
    <name evidence="2" type="ORF">D9613_010548</name>
</gene>
<feature type="compositionally biased region" description="Low complexity" evidence="1">
    <location>
        <begin position="231"/>
        <end position="240"/>
    </location>
</feature>
<feature type="region of interest" description="Disordered" evidence="1">
    <location>
        <begin position="452"/>
        <end position="601"/>
    </location>
</feature>
<keyword evidence="3" id="KW-1185">Reference proteome</keyword>
<feature type="region of interest" description="Disordered" evidence="1">
    <location>
        <begin position="63"/>
        <end position="425"/>
    </location>
</feature>
<feature type="compositionally biased region" description="Basic and acidic residues" evidence="1">
    <location>
        <begin position="79"/>
        <end position="92"/>
    </location>
</feature>
<feature type="compositionally biased region" description="Polar residues" evidence="1">
    <location>
        <begin position="245"/>
        <end position="319"/>
    </location>
</feature>
<feature type="region of interest" description="Disordered" evidence="1">
    <location>
        <begin position="972"/>
        <end position="1099"/>
    </location>
</feature>
<evidence type="ECO:0000256" key="1">
    <source>
        <dbReference type="SAM" id="MobiDB-lite"/>
    </source>
</evidence>
<feature type="compositionally biased region" description="Low complexity" evidence="1">
    <location>
        <begin position="1242"/>
        <end position="1259"/>
    </location>
</feature>
<feature type="compositionally biased region" description="Basic and acidic residues" evidence="1">
    <location>
        <begin position="1184"/>
        <end position="1200"/>
    </location>
</feature>
<feature type="compositionally biased region" description="Polar residues" evidence="1">
    <location>
        <begin position="115"/>
        <end position="127"/>
    </location>
</feature>
<dbReference type="EMBL" id="JAACJL010000059">
    <property type="protein sequence ID" value="KAF4609958.1"/>
    <property type="molecule type" value="Genomic_DNA"/>
</dbReference>
<feature type="compositionally biased region" description="Low complexity" evidence="1">
    <location>
        <begin position="332"/>
        <end position="341"/>
    </location>
</feature>
<feature type="compositionally biased region" description="Low complexity" evidence="1">
    <location>
        <begin position="498"/>
        <end position="523"/>
    </location>
</feature>
<feature type="region of interest" description="Disordered" evidence="1">
    <location>
        <begin position="1165"/>
        <end position="1218"/>
    </location>
</feature>
<organism evidence="2 3">
    <name type="scientific">Agrocybe pediades</name>
    <dbReference type="NCBI Taxonomy" id="84607"/>
    <lineage>
        <taxon>Eukaryota</taxon>
        <taxon>Fungi</taxon>
        <taxon>Dikarya</taxon>
        <taxon>Basidiomycota</taxon>
        <taxon>Agaricomycotina</taxon>
        <taxon>Agaricomycetes</taxon>
        <taxon>Agaricomycetidae</taxon>
        <taxon>Agaricales</taxon>
        <taxon>Agaricineae</taxon>
        <taxon>Strophariaceae</taxon>
        <taxon>Agrocybe</taxon>
    </lineage>
</organism>
<feature type="compositionally biased region" description="Low complexity" evidence="1">
    <location>
        <begin position="682"/>
        <end position="718"/>
    </location>
</feature>
<name>A0A8H4VHZ8_9AGAR</name>
<sequence length="1359" mass="141794">MQDGEHDALHIPGLGDASNNVTVGNNGNKLLIAATLTAIFLAGSAMVYRSRSMYSSSTMPPFFSTTSQKADEQATSSKDAQKGKREVRHADGEGEEPSDGAESNNGPSASVLPAKSNNEGESSGQSKSARRKERRKRGKDPLKEMQKGGKKLKALVPNTSGSATKDPAAAPLTSVKSKATVSESGNAEDGEEHADDASQASSSNSHFPDSQQTLSRSKGKRALREGSIDITGKGAATGAGILSHGDTSVSRHARVASTSEVSQKQYPQQSSDGPSSSKNPNLSRSATHNSSQSHSDADTHSSNPRNQRPINTPSSSSTVLDDHPHRRPRSPSPAATTSSRRVTGHDEIDNPDVSNIRAADLERPDRLTGKSQVHQTGLADADTHSEADSTAGGVKQSHHRRTRARADEDADNAYGHSSINVDIPFDASTVETSSTATTTATGPASLASSLVLSSPATSPALSSSPYSVEQSQAGMKKVDNDDVEMITALSNTGKDKASSSSALPSSMSSSFTSTSTNTGNSTTRKAQKAQASGNASKGKSALLTPVPDPWDWDGVGSSSTVEASKEKGNDKSLKKKSSRSEAPLSSVVGSPMSSSISHPSSLYSATKSSFAALVAGNLTSSSATTSSVSGASASKVGANSSSGLGSDAGTEAHEEREEEEALVFPTLNPIATPTANGFGALGSSRPTPARRAPTPRRPGTPSRSSSTSTPPPSSSTSSLNATSTHGNHSNNLNNSTMSGSSSNSNMPALSTQTQLASLRGALEAARLREEKNKAETEKYIKELDMLRWENANWRRGENELKAHIQHLMHQLQAYAAFYNNAAPHLNAQFQQQQGSGNNGTTNSVNAGSSTSSAPNGFTGTSGSSSVPGTPHPAPASSSSSPSSSTPPNVAQTSQTQSQTSTPALPHSLPPLPLHQMVSLQMNGPISSPGVLSPVTGMFSPGGMGMHPGSPSSFFPYQMPHPPPHPLMLQQMHMMQQQQQQLHHHHQQQQQQQSQQNSALPSPHQASIFSSIFPTGGVPPSMVSPHQQHHYPAFAAAQAQMQQQQHAQASSSSAGSRPGSGPPSAAGTSSAGSLSPDLTGSSSLGLNGKRSSRSKGQSVLNDRALGRKSWEDIGDGWIAGGTVEESAMIEGITGTVGEAMVNGDDEDDSGINEVLVDAILKRPGSIRMHSSSSSSRRGQLSMEPVESKAKDSSDNGERKEEVEVDQEEEEGSAEVEQLTEFTFPSISNLGNVNYKGYEFEDYSASLSPSPASLDPVSAVVEPSQDSEIYRTEEKAAVDESEAGVAQPGVEDWPGPTGVEEVVAAETSPISPSSNQESDTTPRKEVSASGMDEAAAEIVKLEEEVQSATVTEESTPSNTEQ</sequence>
<feature type="compositionally biased region" description="Low complexity" evidence="1">
    <location>
        <begin position="729"/>
        <end position="745"/>
    </location>
</feature>
<feature type="compositionally biased region" description="Basic residues" evidence="1">
    <location>
        <begin position="128"/>
        <end position="138"/>
    </location>
</feature>
<feature type="compositionally biased region" description="Low complexity" evidence="1">
    <location>
        <begin position="585"/>
        <end position="601"/>
    </location>
</feature>
<evidence type="ECO:0000313" key="3">
    <source>
        <dbReference type="Proteomes" id="UP000521872"/>
    </source>
</evidence>